<evidence type="ECO:0000313" key="1">
    <source>
        <dbReference type="EMBL" id="KAF7280341.1"/>
    </source>
</evidence>
<gene>
    <name evidence="1" type="ORF">GWI33_006143</name>
</gene>
<reference evidence="1" key="1">
    <citation type="submission" date="2020-08" db="EMBL/GenBank/DDBJ databases">
        <title>Genome sequencing and assembly of the red palm weevil Rhynchophorus ferrugineus.</title>
        <authorList>
            <person name="Dias G.B."/>
            <person name="Bergman C.M."/>
            <person name="Manee M."/>
        </authorList>
    </citation>
    <scope>NUCLEOTIDE SEQUENCE</scope>
    <source>
        <strain evidence="1">AA-2017</strain>
        <tissue evidence="1">Whole larva</tissue>
    </source>
</reference>
<dbReference type="AlphaFoldDB" id="A0A834IJ73"/>
<protein>
    <submittedName>
        <fullName evidence="1">Uncharacterized protein</fullName>
    </submittedName>
</protein>
<sequence length="532" mass="61158">MDISREIEHQSDMYQISLKHLLEEQQYYGVPSSTSTPIKCEEVSSDVLGNYEESVCISSYTSDKYEEDFLIKLGCQGVFYQKPEQIILGNNNFSKVVPWYSDGIQHNQCVNMRKKCRKSLFETSACAVKKIKTDEEDCRNISIDNCSLVGDDFASTSLLGLNTAVALDSELSLSYLDRLDMTDENNANLTHYYENIVLAGYDNFFKKEKIDEAEQLLLYETVLTHAITYLSYCNVEGFVGSFVHVQAERLRLLTEKIILIRSAQQSTIIRESTKINLNADIHLDDIKFSMIKSEDPEIAKTRNVSYFLLVIRNHRTVLASNIAEINNHRFVVFIGPYIFNDVSQDFLITAELFIIDIPLISAANSSSHMLPRFNLIGHTIINVNNAKDERFFILDAYDTPIGILTSSVEIKLKYPEELRGCFSVITRDYMHLAEQFIKRCVLRKGEVLYSLDDDDEDCMVTRCVLPLNTLTFCCKTVNFLTHKSYLTLKFLDQNKEKTIYLLPSDNSDLAIWESRIRMICDNLSKWNMNNKR</sequence>
<keyword evidence="2" id="KW-1185">Reference proteome</keyword>
<name>A0A834IJ73_RHYFE</name>
<dbReference type="EMBL" id="JAACXV010000306">
    <property type="protein sequence ID" value="KAF7280341.1"/>
    <property type="molecule type" value="Genomic_DNA"/>
</dbReference>
<dbReference type="Proteomes" id="UP000625711">
    <property type="component" value="Unassembled WGS sequence"/>
</dbReference>
<organism evidence="1 2">
    <name type="scientific">Rhynchophorus ferrugineus</name>
    <name type="common">Red palm weevil</name>
    <name type="synonym">Curculio ferrugineus</name>
    <dbReference type="NCBI Taxonomy" id="354439"/>
    <lineage>
        <taxon>Eukaryota</taxon>
        <taxon>Metazoa</taxon>
        <taxon>Ecdysozoa</taxon>
        <taxon>Arthropoda</taxon>
        <taxon>Hexapoda</taxon>
        <taxon>Insecta</taxon>
        <taxon>Pterygota</taxon>
        <taxon>Neoptera</taxon>
        <taxon>Endopterygota</taxon>
        <taxon>Coleoptera</taxon>
        <taxon>Polyphaga</taxon>
        <taxon>Cucujiformia</taxon>
        <taxon>Curculionidae</taxon>
        <taxon>Dryophthorinae</taxon>
        <taxon>Rhynchophorus</taxon>
    </lineage>
</organism>
<accession>A0A834IJ73</accession>
<proteinExistence type="predicted"/>
<comment type="caution">
    <text evidence="1">The sequence shown here is derived from an EMBL/GenBank/DDBJ whole genome shotgun (WGS) entry which is preliminary data.</text>
</comment>
<evidence type="ECO:0000313" key="2">
    <source>
        <dbReference type="Proteomes" id="UP000625711"/>
    </source>
</evidence>